<proteinExistence type="predicted"/>
<dbReference type="InterPro" id="IPR036890">
    <property type="entry name" value="HATPase_C_sf"/>
</dbReference>
<feature type="transmembrane region" description="Helical" evidence="10">
    <location>
        <begin position="104"/>
        <end position="122"/>
    </location>
</feature>
<dbReference type="PANTHER" id="PTHR24421">
    <property type="entry name" value="NITRATE/NITRITE SENSOR PROTEIN NARX-RELATED"/>
    <property type="match status" value="1"/>
</dbReference>
<accession>A0A7W7QZ71</accession>
<reference evidence="12 13" key="1">
    <citation type="submission" date="2020-08" db="EMBL/GenBank/DDBJ databases">
        <title>Sequencing the genomes of 1000 actinobacteria strains.</title>
        <authorList>
            <person name="Klenk H.-P."/>
        </authorList>
    </citation>
    <scope>NUCLEOTIDE SEQUENCE [LARGE SCALE GENOMIC DNA]</scope>
    <source>
        <strain evidence="12 13">DSM 41654</strain>
    </source>
</reference>
<dbReference type="Gene3D" id="1.20.5.1930">
    <property type="match status" value="1"/>
</dbReference>
<evidence type="ECO:0000256" key="3">
    <source>
        <dbReference type="ARBA" id="ARBA00022553"/>
    </source>
</evidence>
<keyword evidence="4" id="KW-0808">Transferase</keyword>
<evidence type="ECO:0000256" key="4">
    <source>
        <dbReference type="ARBA" id="ARBA00022679"/>
    </source>
</evidence>
<evidence type="ECO:0000313" key="13">
    <source>
        <dbReference type="Proteomes" id="UP000540506"/>
    </source>
</evidence>
<name>A0A7W7QZ71_KITKI</name>
<dbReference type="AlphaFoldDB" id="A0A7W7QZ71"/>
<dbReference type="Gene3D" id="3.30.565.10">
    <property type="entry name" value="Histidine kinase-like ATPase, C-terminal domain"/>
    <property type="match status" value="1"/>
</dbReference>
<gene>
    <name evidence="12" type="ORF">FHR34_000799</name>
</gene>
<dbReference type="SMART" id="SM00387">
    <property type="entry name" value="HATPase_c"/>
    <property type="match status" value="1"/>
</dbReference>
<dbReference type="InterPro" id="IPR050482">
    <property type="entry name" value="Sensor_HK_TwoCompSys"/>
</dbReference>
<dbReference type="GO" id="GO:0016020">
    <property type="term" value="C:membrane"/>
    <property type="evidence" value="ECO:0007669"/>
    <property type="project" value="InterPro"/>
</dbReference>
<keyword evidence="5" id="KW-0547">Nucleotide-binding</keyword>
<dbReference type="EMBL" id="JACHJV010000001">
    <property type="protein sequence ID" value="MBB4921806.1"/>
    <property type="molecule type" value="Genomic_DNA"/>
</dbReference>
<dbReference type="RefSeq" id="WP_184934082.1">
    <property type="nucleotide sequence ID" value="NZ_JACHJV010000001.1"/>
</dbReference>
<feature type="region of interest" description="Disordered" evidence="9">
    <location>
        <begin position="357"/>
        <end position="377"/>
    </location>
</feature>
<keyword evidence="7" id="KW-0067">ATP-binding</keyword>
<dbReference type="EC" id="2.7.13.3" evidence="2"/>
<keyword evidence="13" id="KW-1185">Reference proteome</keyword>
<comment type="catalytic activity">
    <reaction evidence="1">
        <text>ATP + protein L-histidine = ADP + protein N-phospho-L-histidine.</text>
        <dbReference type="EC" id="2.7.13.3"/>
    </reaction>
</comment>
<comment type="caution">
    <text evidence="12">The sequence shown here is derived from an EMBL/GenBank/DDBJ whole genome shotgun (WGS) entry which is preliminary data.</text>
</comment>
<dbReference type="Proteomes" id="UP000540506">
    <property type="component" value="Unassembled WGS sequence"/>
</dbReference>
<keyword evidence="10" id="KW-0472">Membrane</keyword>
<dbReference type="Pfam" id="PF07730">
    <property type="entry name" value="HisKA_3"/>
    <property type="match status" value="1"/>
</dbReference>
<feature type="transmembrane region" description="Helical" evidence="10">
    <location>
        <begin position="159"/>
        <end position="181"/>
    </location>
</feature>
<feature type="transmembrane region" description="Helical" evidence="10">
    <location>
        <begin position="129"/>
        <end position="147"/>
    </location>
</feature>
<dbReference type="GO" id="GO:0005524">
    <property type="term" value="F:ATP binding"/>
    <property type="evidence" value="ECO:0007669"/>
    <property type="project" value="UniProtKB-KW"/>
</dbReference>
<dbReference type="GO" id="GO:0000155">
    <property type="term" value="F:phosphorelay sensor kinase activity"/>
    <property type="evidence" value="ECO:0007669"/>
    <property type="project" value="InterPro"/>
</dbReference>
<evidence type="ECO:0000256" key="1">
    <source>
        <dbReference type="ARBA" id="ARBA00000085"/>
    </source>
</evidence>
<keyword evidence="10" id="KW-0812">Transmembrane</keyword>
<sequence>MSPSGTSTERRPWGPAWGRPGGPPFSRGRGRGLPVFSSLLIAVLQLVGSAGAGRHQASGRVPLDAAGYLLLLAGPALLVLRQRWPVPVVVGTAAVTLVYLGAGYPYGPVFASFVVAYCVAVWRGHRRAAVLSLLALYGGHLLLALAVPQHWLRGAGRAVGAWPEFGLGMLALLLAAVAELLRIRHEQVAARHAARQVAAARRADEERLRMARELHDILAHSISLIHVQAGVALELIDDQPEQARAALVTIKAASKEALGEVRQVLGTLRGPGDAAPRRPAPGLDRLPELTEQAAHAGLTVTVRTAGGARELPAGVGLAAFRIVQEALTNVIRHSAARRAEVLLDWTEPERLSVRVQDPGPAAAPEAGEPAGGGNGLAGMRERAAALGGTLTAGPYGSGFRVLAVLPTGTDRSDGTNTREAR</sequence>
<evidence type="ECO:0000256" key="2">
    <source>
        <dbReference type="ARBA" id="ARBA00012438"/>
    </source>
</evidence>
<evidence type="ECO:0000256" key="6">
    <source>
        <dbReference type="ARBA" id="ARBA00022777"/>
    </source>
</evidence>
<dbReference type="GO" id="GO:0046983">
    <property type="term" value="F:protein dimerization activity"/>
    <property type="evidence" value="ECO:0007669"/>
    <property type="project" value="InterPro"/>
</dbReference>
<dbReference type="CDD" id="cd16917">
    <property type="entry name" value="HATPase_UhpB-NarQ-NarX-like"/>
    <property type="match status" value="1"/>
</dbReference>
<dbReference type="SUPFAM" id="SSF55874">
    <property type="entry name" value="ATPase domain of HSP90 chaperone/DNA topoisomerase II/histidine kinase"/>
    <property type="match status" value="1"/>
</dbReference>
<keyword evidence="6 12" id="KW-0418">Kinase</keyword>
<dbReference type="PANTHER" id="PTHR24421:SF10">
    <property type="entry name" value="NITRATE_NITRITE SENSOR PROTEIN NARQ"/>
    <property type="match status" value="1"/>
</dbReference>
<dbReference type="InterPro" id="IPR003594">
    <property type="entry name" value="HATPase_dom"/>
</dbReference>
<evidence type="ECO:0000256" key="5">
    <source>
        <dbReference type="ARBA" id="ARBA00022741"/>
    </source>
</evidence>
<keyword evidence="8" id="KW-0902">Two-component regulatory system</keyword>
<dbReference type="InterPro" id="IPR011712">
    <property type="entry name" value="Sig_transdc_His_kin_sub3_dim/P"/>
</dbReference>
<feature type="compositionally biased region" description="Low complexity" evidence="9">
    <location>
        <begin position="358"/>
        <end position="368"/>
    </location>
</feature>
<feature type="transmembrane region" description="Helical" evidence="10">
    <location>
        <begin position="65"/>
        <end position="84"/>
    </location>
</feature>
<evidence type="ECO:0000256" key="10">
    <source>
        <dbReference type="SAM" id="Phobius"/>
    </source>
</evidence>
<evidence type="ECO:0000256" key="9">
    <source>
        <dbReference type="SAM" id="MobiDB-lite"/>
    </source>
</evidence>
<protein>
    <recommendedName>
        <fullName evidence="2">histidine kinase</fullName>
        <ecNumber evidence="2">2.7.13.3</ecNumber>
    </recommendedName>
</protein>
<evidence type="ECO:0000256" key="8">
    <source>
        <dbReference type="ARBA" id="ARBA00023012"/>
    </source>
</evidence>
<evidence type="ECO:0000259" key="11">
    <source>
        <dbReference type="SMART" id="SM00387"/>
    </source>
</evidence>
<keyword evidence="10" id="KW-1133">Transmembrane helix</keyword>
<organism evidence="12 13">
    <name type="scientific">Kitasatospora kifunensis</name>
    <name type="common">Streptomyces kifunensis</name>
    <dbReference type="NCBI Taxonomy" id="58351"/>
    <lineage>
        <taxon>Bacteria</taxon>
        <taxon>Bacillati</taxon>
        <taxon>Actinomycetota</taxon>
        <taxon>Actinomycetes</taxon>
        <taxon>Kitasatosporales</taxon>
        <taxon>Streptomycetaceae</taxon>
        <taxon>Kitasatospora</taxon>
    </lineage>
</organism>
<feature type="transmembrane region" description="Helical" evidence="10">
    <location>
        <begin position="33"/>
        <end position="53"/>
    </location>
</feature>
<feature type="domain" description="Histidine kinase/HSP90-like ATPase" evidence="11">
    <location>
        <begin position="314"/>
        <end position="407"/>
    </location>
</feature>
<feature type="region of interest" description="Disordered" evidence="9">
    <location>
        <begin position="1"/>
        <end position="21"/>
    </location>
</feature>
<evidence type="ECO:0000256" key="7">
    <source>
        <dbReference type="ARBA" id="ARBA00022840"/>
    </source>
</evidence>
<dbReference type="Pfam" id="PF02518">
    <property type="entry name" value="HATPase_c"/>
    <property type="match status" value="1"/>
</dbReference>
<evidence type="ECO:0000313" key="12">
    <source>
        <dbReference type="EMBL" id="MBB4921806.1"/>
    </source>
</evidence>
<keyword evidence="3" id="KW-0597">Phosphoprotein</keyword>